<accession>A0A4D4IVX6</accession>
<dbReference type="Proteomes" id="UP000298860">
    <property type="component" value="Unassembled WGS sequence"/>
</dbReference>
<dbReference type="RefSeq" id="WP_137811960.1">
    <property type="nucleotide sequence ID" value="NZ_BJFL01000001.1"/>
</dbReference>
<gene>
    <name evidence="1" type="ORF">GTS_01380</name>
</gene>
<keyword evidence="1" id="KW-0418">Kinase</keyword>
<organism evidence="1 2">
    <name type="scientific">Gandjariella thermophila</name>
    <dbReference type="NCBI Taxonomy" id="1931992"/>
    <lineage>
        <taxon>Bacteria</taxon>
        <taxon>Bacillati</taxon>
        <taxon>Actinomycetota</taxon>
        <taxon>Actinomycetes</taxon>
        <taxon>Pseudonocardiales</taxon>
        <taxon>Pseudonocardiaceae</taxon>
        <taxon>Gandjariella</taxon>
    </lineage>
</organism>
<keyword evidence="1" id="KW-0808">Transferase</keyword>
<sequence>MGPADAATRDLLTRGRIEVRGRLVDASNTTLFCDITLDGVAAECVYKPVRGERPLWDFPDGTLAGREVATYLISEAAGFHLVPATVLRPGPFGPGMVQIWVDAKEGDELVDVRAPEEVPDGWRQVLRAHDRFGSPALLVHADHPRMRLLAAFDAVVNNADRKGGHVLHATDGGVYGVDHGICLHAEDKLRTVLWGWLGEPLPEDAVAGLRRLRERLDGADGKRLSEHLTRRELRALADRIDRLLAAGVYPEPNGDWPAIPWPAL</sequence>
<dbReference type="InterPro" id="IPR022292">
    <property type="entry name" value="CHP03843"/>
</dbReference>
<dbReference type="AlphaFoldDB" id="A0A4D4IVX6"/>
<dbReference type="GO" id="GO:0016301">
    <property type="term" value="F:kinase activity"/>
    <property type="evidence" value="ECO:0007669"/>
    <property type="project" value="UniProtKB-KW"/>
</dbReference>
<proteinExistence type="predicted"/>
<keyword evidence="2" id="KW-1185">Reference proteome</keyword>
<dbReference type="OrthoDB" id="3423180at2"/>
<name>A0A4D4IVX6_9PSEU</name>
<dbReference type="EMBL" id="BJFL01000001">
    <property type="protein sequence ID" value="GDY28505.1"/>
    <property type="molecule type" value="Genomic_DNA"/>
</dbReference>
<evidence type="ECO:0000313" key="2">
    <source>
        <dbReference type="Proteomes" id="UP000298860"/>
    </source>
</evidence>
<comment type="caution">
    <text evidence="1">The sequence shown here is derived from an EMBL/GenBank/DDBJ whole genome shotgun (WGS) entry which is preliminary data.</text>
</comment>
<protein>
    <submittedName>
        <fullName evidence="1">Phosphatidylinositol kinase</fullName>
    </submittedName>
</protein>
<reference evidence="2" key="1">
    <citation type="submission" date="2019-04" db="EMBL/GenBank/DDBJ databases">
        <title>Draft genome sequence of Pseudonocardiaceae bacterium SL3-2-4.</title>
        <authorList>
            <person name="Ningsih F."/>
            <person name="Yokota A."/>
            <person name="Sakai Y."/>
            <person name="Nanatani K."/>
            <person name="Yabe S."/>
            <person name="Oetari A."/>
            <person name="Sjamsuridzal W."/>
        </authorList>
    </citation>
    <scope>NUCLEOTIDE SEQUENCE [LARGE SCALE GENOMIC DNA]</scope>
    <source>
        <strain evidence="2">SL3-2-4</strain>
    </source>
</reference>
<evidence type="ECO:0000313" key="1">
    <source>
        <dbReference type="EMBL" id="GDY28505.1"/>
    </source>
</evidence>
<dbReference type="NCBIfam" id="TIGR03843">
    <property type="entry name" value="SCO1664 family protein"/>
    <property type="match status" value="1"/>
</dbReference>